<sequence length="512" mass="57201">MLNKLNREQLLVNLNKPRIQLTKALVIATALIAGPVASDTVDTDTLYLRHCAACHGTDRLGGMGPALLPDNLSRLRKTDAEKVIRKGRPATQMMGYEAVLNDQQITALTEFMYQAPTHPLKWGETEIRASQEVVHPEGTLPDAPVFEADMMNLFLVVEIGDHHVTLLDGDKMEPIHRFPSRFALHGGPKYSPDGRYVYFGSRDGWITKYDIYNLKVVAEVRAGINMRNIAVSADGHYVMAANYLPHTLVLFDAGNLEMLDFIPVDNESGDTSRVSAVYTAPPRGSFIAALKDIPEAWEITVENHKAKVRRMTTDTLLDDFFFDPGYQHLIGAARDGKHGVVIDLDTGNTTAELPLPGMPHLGSGITWEHEGRRVMATPHFRAGAISIIDMDTWQVIKTLDTEGPGFFMRSHENSRYAWADVFFGPNADKVHIIDKQTLEIVKTLQPEPGKVAAHVEFDRHGEKLLLSIWDDDGAIIVYDADTLEEEKRIPMKKPSGKYNVWNKINYEEGTSH</sequence>
<dbReference type="GO" id="GO:0009055">
    <property type="term" value="F:electron transfer activity"/>
    <property type="evidence" value="ECO:0007669"/>
    <property type="project" value="InterPro"/>
</dbReference>
<accession>A0A455W801</accession>
<dbReference type="Gene3D" id="1.10.760.10">
    <property type="entry name" value="Cytochrome c-like domain"/>
    <property type="match status" value="1"/>
</dbReference>
<evidence type="ECO:0000259" key="5">
    <source>
        <dbReference type="PROSITE" id="PS51007"/>
    </source>
</evidence>
<dbReference type="Pfam" id="PF02239">
    <property type="entry name" value="Cytochrom_D1"/>
    <property type="match status" value="1"/>
</dbReference>
<dbReference type="Gene3D" id="2.140.10.20">
    <property type="entry name" value="C-terminal (heme d1) domain of cytochrome cd1-nitrite reductase"/>
    <property type="match status" value="1"/>
</dbReference>
<dbReference type="PANTHER" id="PTHR47197">
    <property type="entry name" value="PROTEIN NIRF"/>
    <property type="match status" value="1"/>
</dbReference>
<gene>
    <name evidence="6" type="primary">nirN</name>
    <name evidence="6" type="ORF">YBY_32190</name>
</gene>
<dbReference type="InterPro" id="IPR011048">
    <property type="entry name" value="Haem_d1_sf"/>
</dbReference>
<keyword evidence="2 4" id="KW-0479">Metal-binding</keyword>
<dbReference type="CDD" id="cd20777">
    <property type="entry name" value="8prop_heme-binding_NirN"/>
    <property type="match status" value="1"/>
</dbReference>
<keyword evidence="1 4" id="KW-0349">Heme</keyword>
<dbReference type="Pfam" id="PF13442">
    <property type="entry name" value="Cytochrome_CBB3"/>
    <property type="match status" value="1"/>
</dbReference>
<evidence type="ECO:0000256" key="3">
    <source>
        <dbReference type="ARBA" id="ARBA00023004"/>
    </source>
</evidence>
<organism evidence="6">
    <name type="scientific">Marinobacter nauticus</name>
    <name type="common">Marinobacter hydrocarbonoclasticus</name>
    <name type="synonym">Marinobacter aquaeolei</name>
    <dbReference type="NCBI Taxonomy" id="2743"/>
    <lineage>
        <taxon>Bacteria</taxon>
        <taxon>Pseudomonadati</taxon>
        <taxon>Pseudomonadota</taxon>
        <taxon>Gammaproteobacteria</taxon>
        <taxon>Pseudomonadales</taxon>
        <taxon>Marinobacteraceae</taxon>
        <taxon>Marinobacter</taxon>
    </lineage>
</organism>
<name>A0A455W801_MARNT</name>
<evidence type="ECO:0000256" key="1">
    <source>
        <dbReference type="ARBA" id="ARBA00022617"/>
    </source>
</evidence>
<dbReference type="InterPro" id="IPR036909">
    <property type="entry name" value="Cyt_c-like_dom_sf"/>
</dbReference>
<dbReference type="PROSITE" id="PS51007">
    <property type="entry name" value="CYTC"/>
    <property type="match status" value="1"/>
</dbReference>
<evidence type="ECO:0000256" key="2">
    <source>
        <dbReference type="ARBA" id="ARBA00022723"/>
    </source>
</evidence>
<dbReference type="SUPFAM" id="SSF46626">
    <property type="entry name" value="Cytochrome c"/>
    <property type="match status" value="1"/>
</dbReference>
<dbReference type="InterPro" id="IPR051200">
    <property type="entry name" value="Host-pathogen_enzymatic-act"/>
</dbReference>
<keyword evidence="3 4" id="KW-0408">Iron</keyword>
<dbReference type="EMBL" id="AP019537">
    <property type="protein sequence ID" value="BBJ05370.1"/>
    <property type="molecule type" value="Genomic_DNA"/>
</dbReference>
<reference evidence="6" key="1">
    <citation type="submission" date="2019-03" db="EMBL/GenBank/DDBJ databases">
        <title>Whole genome analysis of nitrate-reducing bacteria Marinobacter hydrocarbonoclasticus YB03.</title>
        <authorList>
            <person name="Azam A.H."/>
            <person name="Yuk S.R."/>
            <person name="Kamarisima K."/>
            <person name="Miyanaga K."/>
            <person name="Tanji Y."/>
        </authorList>
    </citation>
    <scope>NUCLEOTIDE SEQUENCE</scope>
    <source>
        <strain evidence="6">YB03</strain>
    </source>
</reference>
<dbReference type="AlphaFoldDB" id="A0A455W801"/>
<feature type="domain" description="Cytochrome c" evidence="5">
    <location>
        <begin position="38"/>
        <end position="116"/>
    </location>
</feature>
<evidence type="ECO:0000256" key="4">
    <source>
        <dbReference type="PROSITE-ProRule" id="PRU00433"/>
    </source>
</evidence>
<dbReference type="PANTHER" id="PTHR47197:SF3">
    <property type="entry name" value="DIHYDRO-HEME D1 DEHYDROGENASE"/>
    <property type="match status" value="1"/>
</dbReference>
<dbReference type="InterPro" id="IPR003143">
    <property type="entry name" value="Cyt_cd1_C_sf"/>
</dbReference>
<dbReference type="SUPFAM" id="SSF51004">
    <property type="entry name" value="C-terminal (heme d1) domain of cytochrome cd1-nitrite reductase"/>
    <property type="match status" value="1"/>
</dbReference>
<dbReference type="GO" id="GO:0020037">
    <property type="term" value="F:heme binding"/>
    <property type="evidence" value="ECO:0007669"/>
    <property type="project" value="InterPro"/>
</dbReference>
<proteinExistence type="predicted"/>
<evidence type="ECO:0000313" key="6">
    <source>
        <dbReference type="EMBL" id="BBJ05370.1"/>
    </source>
</evidence>
<dbReference type="GO" id="GO:0046872">
    <property type="term" value="F:metal ion binding"/>
    <property type="evidence" value="ECO:0007669"/>
    <property type="project" value="UniProtKB-KW"/>
</dbReference>
<protein>
    <submittedName>
        <fullName evidence="6">Cytochrome c</fullName>
    </submittedName>
</protein>
<dbReference type="InterPro" id="IPR009056">
    <property type="entry name" value="Cyt_c-like_dom"/>
</dbReference>